<organism evidence="3 4">
    <name type="scientific">Phytohabitans suffuscus</name>
    <dbReference type="NCBI Taxonomy" id="624315"/>
    <lineage>
        <taxon>Bacteria</taxon>
        <taxon>Bacillati</taxon>
        <taxon>Actinomycetota</taxon>
        <taxon>Actinomycetes</taxon>
        <taxon>Micromonosporales</taxon>
        <taxon>Micromonosporaceae</taxon>
    </lineage>
</organism>
<dbReference type="RefSeq" id="WP_197945724.1">
    <property type="nucleotide sequence ID" value="NZ_AP022871.1"/>
</dbReference>
<dbReference type="GO" id="GO:0016787">
    <property type="term" value="F:hydrolase activity"/>
    <property type="evidence" value="ECO:0007669"/>
    <property type="project" value="InterPro"/>
</dbReference>
<dbReference type="InterPro" id="IPR006680">
    <property type="entry name" value="Amidohydro-rel"/>
</dbReference>
<dbReference type="InterPro" id="IPR032466">
    <property type="entry name" value="Metal_Hydrolase"/>
</dbReference>
<sequence>MSPVGFMTYNHDLMVSYSMLAANQVASLVFDGVFDRFPTLRIVLIEHAFNWILPLMWRMDAVYKARGPENGLKRKPSEYVKDHIWFTTQPLDYPEDKTELTNALEWMEADKLLLFSSDYPHWTFDDPQWVAKHMPEKWREQIMYQNALDVFHLPSTVPALAGQKRLL</sequence>
<protein>
    <recommendedName>
        <fullName evidence="2">Amidohydrolase-related domain-containing protein</fullName>
    </recommendedName>
</protein>
<reference evidence="3 4" key="1">
    <citation type="submission" date="2020-03" db="EMBL/GenBank/DDBJ databases">
        <title>Whole genome shotgun sequence of Phytohabitans suffuscus NBRC 105367.</title>
        <authorList>
            <person name="Komaki H."/>
            <person name="Tamura T."/>
        </authorList>
    </citation>
    <scope>NUCLEOTIDE SEQUENCE [LARGE SCALE GENOMIC DNA]</scope>
    <source>
        <strain evidence="3 4">NBRC 105367</strain>
    </source>
</reference>
<accession>A0A6F8YA49</accession>
<dbReference type="Proteomes" id="UP000503011">
    <property type="component" value="Chromosome"/>
</dbReference>
<dbReference type="Pfam" id="PF04909">
    <property type="entry name" value="Amidohydro_2"/>
    <property type="match status" value="1"/>
</dbReference>
<keyword evidence="4" id="KW-1185">Reference proteome</keyword>
<dbReference type="GO" id="GO:0016831">
    <property type="term" value="F:carboxy-lyase activity"/>
    <property type="evidence" value="ECO:0007669"/>
    <property type="project" value="InterPro"/>
</dbReference>
<evidence type="ECO:0000313" key="4">
    <source>
        <dbReference type="Proteomes" id="UP000503011"/>
    </source>
</evidence>
<evidence type="ECO:0000259" key="2">
    <source>
        <dbReference type="Pfam" id="PF04909"/>
    </source>
</evidence>
<dbReference type="EMBL" id="AP022871">
    <property type="protein sequence ID" value="BCB82858.1"/>
    <property type="molecule type" value="Genomic_DNA"/>
</dbReference>
<dbReference type="InterPro" id="IPR032465">
    <property type="entry name" value="ACMSD"/>
</dbReference>
<name>A0A6F8YA49_9ACTN</name>
<dbReference type="KEGG" id="psuu:Psuf_001710"/>
<keyword evidence="1" id="KW-0456">Lyase</keyword>
<reference evidence="3 4" key="2">
    <citation type="submission" date="2020-03" db="EMBL/GenBank/DDBJ databases">
        <authorList>
            <person name="Ichikawa N."/>
            <person name="Kimura A."/>
            <person name="Kitahashi Y."/>
            <person name="Uohara A."/>
        </authorList>
    </citation>
    <scope>NUCLEOTIDE SEQUENCE [LARGE SCALE GENOMIC DNA]</scope>
    <source>
        <strain evidence="3 4">NBRC 105367</strain>
    </source>
</reference>
<dbReference type="PANTHER" id="PTHR21240:SF28">
    <property type="entry name" value="ISO-OROTATE DECARBOXYLASE (EUROFUNG)"/>
    <property type="match status" value="1"/>
</dbReference>
<dbReference type="AlphaFoldDB" id="A0A6F8YA49"/>
<proteinExistence type="predicted"/>
<evidence type="ECO:0000313" key="3">
    <source>
        <dbReference type="EMBL" id="BCB82858.1"/>
    </source>
</evidence>
<evidence type="ECO:0000256" key="1">
    <source>
        <dbReference type="ARBA" id="ARBA00023239"/>
    </source>
</evidence>
<dbReference type="SUPFAM" id="SSF51556">
    <property type="entry name" value="Metallo-dependent hydrolases"/>
    <property type="match status" value="1"/>
</dbReference>
<gene>
    <name evidence="3" type="ORF">Psuf_001710</name>
</gene>
<dbReference type="GO" id="GO:0019748">
    <property type="term" value="P:secondary metabolic process"/>
    <property type="evidence" value="ECO:0007669"/>
    <property type="project" value="TreeGrafter"/>
</dbReference>
<feature type="domain" description="Amidohydrolase-related" evidence="2">
    <location>
        <begin position="19"/>
        <end position="153"/>
    </location>
</feature>
<dbReference type="GO" id="GO:0005737">
    <property type="term" value="C:cytoplasm"/>
    <property type="evidence" value="ECO:0007669"/>
    <property type="project" value="TreeGrafter"/>
</dbReference>
<dbReference type="PANTHER" id="PTHR21240">
    <property type="entry name" value="2-AMINO-3-CARBOXYLMUCONATE-6-SEMIALDEHYDE DECARBOXYLASE"/>
    <property type="match status" value="1"/>
</dbReference>
<dbReference type="Gene3D" id="3.20.20.140">
    <property type="entry name" value="Metal-dependent hydrolases"/>
    <property type="match status" value="1"/>
</dbReference>